<evidence type="ECO:0000313" key="3">
    <source>
        <dbReference type="EMBL" id="KAG9391323.1"/>
    </source>
</evidence>
<dbReference type="GO" id="GO:0005783">
    <property type="term" value="C:endoplasmic reticulum"/>
    <property type="evidence" value="ECO:0007669"/>
    <property type="project" value="TreeGrafter"/>
</dbReference>
<keyword evidence="1" id="KW-0812">Transmembrane</keyword>
<dbReference type="PANTHER" id="PTHR45662">
    <property type="entry name" value="PHOSPHATIDYLINOSITIDE PHOSPHATASE SAC1"/>
    <property type="match status" value="1"/>
</dbReference>
<organism evidence="3 4">
    <name type="scientific">Carpediemonas membranifera</name>
    <dbReference type="NCBI Taxonomy" id="201153"/>
    <lineage>
        <taxon>Eukaryota</taxon>
        <taxon>Metamonada</taxon>
        <taxon>Carpediemonas-like organisms</taxon>
        <taxon>Carpediemonas</taxon>
    </lineage>
</organism>
<evidence type="ECO:0000259" key="2">
    <source>
        <dbReference type="PROSITE" id="PS50275"/>
    </source>
</evidence>
<dbReference type="PROSITE" id="PS50275">
    <property type="entry name" value="SAC"/>
    <property type="match status" value="1"/>
</dbReference>
<evidence type="ECO:0000313" key="4">
    <source>
        <dbReference type="Proteomes" id="UP000717585"/>
    </source>
</evidence>
<dbReference type="OrthoDB" id="405996at2759"/>
<proteinExistence type="predicted"/>
<keyword evidence="1" id="KW-0472">Membrane</keyword>
<dbReference type="InterPro" id="IPR002013">
    <property type="entry name" value="SAC_dom"/>
</dbReference>
<keyword evidence="4" id="KW-1185">Reference proteome</keyword>
<dbReference type="GO" id="GO:0046856">
    <property type="term" value="P:phosphatidylinositol dephosphorylation"/>
    <property type="evidence" value="ECO:0007669"/>
    <property type="project" value="TreeGrafter"/>
</dbReference>
<dbReference type="Proteomes" id="UP000717585">
    <property type="component" value="Unassembled WGS sequence"/>
</dbReference>
<reference evidence="3" key="1">
    <citation type="submission" date="2021-05" db="EMBL/GenBank/DDBJ databases">
        <title>A free-living protist that lacks canonical eukaryotic 1 DNA replication and segregation systems.</title>
        <authorList>
            <person name="Salas-Leiva D.E."/>
            <person name="Tromer E.C."/>
            <person name="Curtis B.A."/>
            <person name="Jerlstrom-Hultqvist J."/>
            <person name="Kolisko M."/>
            <person name="Yi Z."/>
            <person name="Salas-Leiva J.S."/>
            <person name="Gallot-Lavallee L."/>
            <person name="Kops G.J.P.L."/>
            <person name="Archibald J.M."/>
            <person name="Simpson A.G.B."/>
            <person name="Roger A.J."/>
        </authorList>
    </citation>
    <scope>NUCLEOTIDE SEQUENCE</scope>
    <source>
        <strain evidence="3">BICM</strain>
    </source>
</reference>
<gene>
    <name evidence="3" type="ORF">J8273_7607</name>
</gene>
<keyword evidence="1" id="KW-1133">Transmembrane helix</keyword>
<feature type="transmembrane region" description="Helical" evidence="1">
    <location>
        <begin position="515"/>
        <end position="535"/>
    </location>
</feature>
<accession>A0A8J6AY77</accession>
<dbReference type="EMBL" id="JAHDYR010000057">
    <property type="protein sequence ID" value="KAG9391323.1"/>
    <property type="molecule type" value="Genomic_DNA"/>
</dbReference>
<name>A0A8J6AY77_9EUKA</name>
<feature type="domain" description="SAC" evidence="2">
    <location>
        <begin position="126"/>
        <end position="422"/>
    </location>
</feature>
<dbReference type="PANTHER" id="PTHR45662:SF2">
    <property type="entry name" value="PHOSPHATIDYLINOSITOL-3-PHOSPHATASE SAC1"/>
    <property type="match status" value="1"/>
</dbReference>
<dbReference type="GO" id="GO:0043812">
    <property type="term" value="F:phosphatidylinositol-4-phosphate phosphatase activity"/>
    <property type="evidence" value="ECO:0007669"/>
    <property type="project" value="TreeGrafter"/>
</dbReference>
<comment type="caution">
    <text evidence="3">The sequence shown here is derived from an EMBL/GenBank/DDBJ whole genome shotgun (WGS) entry which is preliminary data.</text>
</comment>
<sequence>MAPVEPELWKGTRGAVINHPTEQKFLHIWFDGDLHYDPYDSLDEALSHARNAPEDRILHTKCLGFVGVKQFRTTPILFYVLDGTSGFLHDQHEWHAPSTIRAVPLDQPKTAERKGYDLELSLMRHIRDELEAEGLYFSRTYDMTRRLSDTEEDAGDLFRWNKSFLPLGEAAAFFVRMIRGFVGSAYSENHQVFLISRRHTSRVGTRYHRRGADKHGSVANFVETEMIVASTDPETPPQSFLQLRGSIPLRWKQSVNLKYTPLIKLHPDSGIQSAVYGKHMRWLSERYGRVTSVSLLDLHGPEAELAGMFKESAAEAGDPFIEYDFHTECKGMQYHKISGLIEQLSVTLKEDGVGRVGSPQRGCPKVNCKDCLDRTNVVQTMIAKHMLKMMTESTELESESFQEMFRAMWTDNGNAISTQYAGTGALKDDFTRNGLRTRKGAMSDGVKSVKRYILGNFFDGARQDRMDLAVTMGVDLRAVSAVADHGGLKVAMGFGLLCGLGGLIAYRIIGGGGEIPMVVPYVLVATAVVSFVTLIKMGGEMIVQRPRVHDDDSE</sequence>
<evidence type="ECO:0000256" key="1">
    <source>
        <dbReference type="SAM" id="Phobius"/>
    </source>
</evidence>
<dbReference type="AlphaFoldDB" id="A0A8J6AY77"/>
<protein>
    <submittedName>
        <fullName evidence="3">SacI</fullName>
    </submittedName>
</protein>
<dbReference type="Pfam" id="PF02383">
    <property type="entry name" value="Syja_N"/>
    <property type="match status" value="1"/>
</dbReference>